<feature type="transmembrane region" description="Helical" evidence="7">
    <location>
        <begin position="84"/>
        <end position="109"/>
    </location>
</feature>
<organism evidence="9 10">
    <name type="scientific">Herbidospora galbida</name>
    <dbReference type="NCBI Taxonomy" id="2575442"/>
    <lineage>
        <taxon>Bacteria</taxon>
        <taxon>Bacillati</taxon>
        <taxon>Actinomycetota</taxon>
        <taxon>Actinomycetes</taxon>
        <taxon>Streptosporangiales</taxon>
        <taxon>Streptosporangiaceae</taxon>
        <taxon>Herbidospora</taxon>
    </lineage>
</organism>
<dbReference type="InterPro" id="IPR035906">
    <property type="entry name" value="MetI-like_sf"/>
</dbReference>
<dbReference type="EMBL" id="SZQA01000001">
    <property type="protein sequence ID" value="TKK91343.1"/>
    <property type="molecule type" value="Genomic_DNA"/>
</dbReference>
<keyword evidence="3" id="KW-1003">Cell membrane</keyword>
<name>A0A4V5V078_9ACTN</name>
<keyword evidence="2 7" id="KW-0813">Transport</keyword>
<sequence length="291" mass="30189">MTLQQERVRTTPTPIGPRRGPRVVVALLALGVIGWSVVGTGIGLGSLIEGREGAVQIISGLFPPDLDADLLGRVVTAAVETVQISVAALVIGVLIGLPLAVLMAGNVQAPRWLSAGARTVATTLRSVHELLWALLFVATVGLGPAAGVYAIALHSAGVLAKLCSEQLEAVDPGPVEAMRLTGGSRTTTALLGIVPQARAVIASQILYQWECNIRSSVVIGFVGAGGIGQALGIALHLFRYQELATLMASVVILVIAVDRISKIFRGRLGAASERTGGGLPSAIRSLWRSPR</sequence>
<dbReference type="GO" id="GO:0005886">
    <property type="term" value="C:plasma membrane"/>
    <property type="evidence" value="ECO:0007669"/>
    <property type="project" value="UniProtKB-SubCell"/>
</dbReference>
<protein>
    <submittedName>
        <fullName evidence="9">Phosphonate ABC transporter, permease protein PhnE</fullName>
    </submittedName>
</protein>
<keyword evidence="10" id="KW-1185">Reference proteome</keyword>
<dbReference type="GO" id="GO:0015416">
    <property type="term" value="F:ABC-type phosphonate transporter activity"/>
    <property type="evidence" value="ECO:0007669"/>
    <property type="project" value="InterPro"/>
</dbReference>
<evidence type="ECO:0000256" key="3">
    <source>
        <dbReference type="ARBA" id="ARBA00022475"/>
    </source>
</evidence>
<evidence type="ECO:0000256" key="6">
    <source>
        <dbReference type="ARBA" id="ARBA00023136"/>
    </source>
</evidence>
<feature type="transmembrane region" description="Helical" evidence="7">
    <location>
        <begin position="130"/>
        <end position="152"/>
    </location>
</feature>
<dbReference type="AlphaFoldDB" id="A0A4V5V078"/>
<reference evidence="9 10" key="1">
    <citation type="submission" date="2019-04" db="EMBL/GenBank/DDBJ databases">
        <title>Herbidospora sp. NEAU-GS14.nov., a novel actinomycete isolated from soil.</title>
        <authorList>
            <person name="Han L."/>
        </authorList>
    </citation>
    <scope>NUCLEOTIDE SEQUENCE [LARGE SCALE GENOMIC DNA]</scope>
    <source>
        <strain evidence="9 10">NEAU-GS14</strain>
    </source>
</reference>
<dbReference type="CDD" id="cd06261">
    <property type="entry name" value="TM_PBP2"/>
    <property type="match status" value="1"/>
</dbReference>
<comment type="similarity">
    <text evidence="7">Belongs to the binding-protein-dependent transport system permease family.</text>
</comment>
<evidence type="ECO:0000256" key="5">
    <source>
        <dbReference type="ARBA" id="ARBA00022989"/>
    </source>
</evidence>
<feature type="transmembrane region" description="Helical" evidence="7">
    <location>
        <begin position="23"/>
        <end position="44"/>
    </location>
</feature>
<dbReference type="Gene3D" id="1.10.3720.10">
    <property type="entry name" value="MetI-like"/>
    <property type="match status" value="1"/>
</dbReference>
<keyword evidence="5 7" id="KW-1133">Transmembrane helix</keyword>
<keyword evidence="6 7" id="KW-0472">Membrane</keyword>
<comment type="caution">
    <text evidence="9">The sequence shown here is derived from an EMBL/GenBank/DDBJ whole genome shotgun (WGS) entry which is preliminary data.</text>
</comment>
<evidence type="ECO:0000313" key="9">
    <source>
        <dbReference type="EMBL" id="TKK91343.1"/>
    </source>
</evidence>
<dbReference type="PANTHER" id="PTHR30043:SF1">
    <property type="entry name" value="ABC TRANSPORT SYSTEM PERMEASE PROTEIN P69"/>
    <property type="match status" value="1"/>
</dbReference>
<dbReference type="SUPFAM" id="SSF161098">
    <property type="entry name" value="MetI-like"/>
    <property type="match status" value="1"/>
</dbReference>
<dbReference type="Pfam" id="PF00528">
    <property type="entry name" value="BPD_transp_1"/>
    <property type="match status" value="1"/>
</dbReference>
<evidence type="ECO:0000256" key="2">
    <source>
        <dbReference type="ARBA" id="ARBA00022448"/>
    </source>
</evidence>
<keyword evidence="4 7" id="KW-0812">Transmembrane</keyword>
<feature type="transmembrane region" description="Helical" evidence="7">
    <location>
        <begin position="216"/>
        <end position="237"/>
    </location>
</feature>
<comment type="subcellular location">
    <subcellularLocation>
        <location evidence="1 7">Cell membrane</location>
        <topology evidence="1 7">Multi-pass membrane protein</topology>
    </subcellularLocation>
</comment>
<evidence type="ECO:0000256" key="1">
    <source>
        <dbReference type="ARBA" id="ARBA00004651"/>
    </source>
</evidence>
<dbReference type="InterPro" id="IPR000515">
    <property type="entry name" value="MetI-like"/>
</dbReference>
<feature type="domain" description="ABC transmembrane type-1" evidence="8">
    <location>
        <begin position="78"/>
        <end position="264"/>
    </location>
</feature>
<dbReference type="InterPro" id="IPR005769">
    <property type="entry name" value="PhnE/PtxC"/>
</dbReference>
<dbReference type="OrthoDB" id="9808005at2"/>
<evidence type="ECO:0000256" key="7">
    <source>
        <dbReference type="RuleBase" id="RU363032"/>
    </source>
</evidence>
<dbReference type="PANTHER" id="PTHR30043">
    <property type="entry name" value="PHOSPHONATES TRANSPORT SYSTEM PERMEASE PROTEIN"/>
    <property type="match status" value="1"/>
</dbReference>
<proteinExistence type="inferred from homology"/>
<dbReference type="NCBIfam" id="TIGR01097">
    <property type="entry name" value="PhnE"/>
    <property type="match status" value="1"/>
</dbReference>
<dbReference type="RefSeq" id="WP_137245037.1">
    <property type="nucleotide sequence ID" value="NZ_SZQA01000001.1"/>
</dbReference>
<evidence type="ECO:0000313" key="10">
    <source>
        <dbReference type="Proteomes" id="UP000308705"/>
    </source>
</evidence>
<accession>A0A4V5V078</accession>
<evidence type="ECO:0000256" key="4">
    <source>
        <dbReference type="ARBA" id="ARBA00022692"/>
    </source>
</evidence>
<gene>
    <name evidence="9" type="primary">phnE</name>
    <name evidence="9" type="ORF">FDA94_00615</name>
</gene>
<dbReference type="PROSITE" id="PS50928">
    <property type="entry name" value="ABC_TM1"/>
    <property type="match status" value="1"/>
</dbReference>
<dbReference type="Proteomes" id="UP000308705">
    <property type="component" value="Unassembled WGS sequence"/>
</dbReference>
<evidence type="ECO:0000259" key="8">
    <source>
        <dbReference type="PROSITE" id="PS50928"/>
    </source>
</evidence>